<keyword evidence="1" id="KW-0479">Metal-binding</keyword>
<evidence type="ECO:0000256" key="2">
    <source>
        <dbReference type="ARBA" id="ARBA00022771"/>
    </source>
</evidence>
<proteinExistence type="predicted"/>
<dbReference type="Gene3D" id="6.10.140.2220">
    <property type="match status" value="1"/>
</dbReference>
<name>A0A0G4GAY0_VITBC</name>
<evidence type="ECO:0000256" key="5">
    <source>
        <dbReference type="SAM" id="MobiDB-lite"/>
    </source>
</evidence>
<evidence type="ECO:0000313" key="8">
    <source>
        <dbReference type="Proteomes" id="UP000041254"/>
    </source>
</evidence>
<dbReference type="PROSITE" id="PS01360">
    <property type="entry name" value="ZF_MYND_1"/>
    <property type="match status" value="1"/>
</dbReference>
<dbReference type="PROSITE" id="PS50865">
    <property type="entry name" value="ZF_MYND_2"/>
    <property type="match status" value="1"/>
</dbReference>
<sequence length="634" mass="71014">MEAKREQRGCSEGESSLSPVSPSRSTSSDEILEDGGGTHTHSAEEVKQQDKDDHGETTRQPLVPQSQCFRCKCALDASSKKHRCRLCQEVFYCSLRCAADDWKIHKEQCECFRELLVKAYPRTVALLYIGWIDCATFVELQRQREIQEVRRAIDQHHKMAATPAAASGDGDDDQQQQQLGVVLTAHVHAPLDTDTPLYALMLDATFFTLPRRTVRLIRFLPFARDSWDLYDDKASYHKFTWRFLKTAVEDYSAALGLRIRCLVVGPAIPLYDNCAVTLLGGTVRAVPAPERLFAAAWHRVMEEVFMHSAPTCRSEYVSPSGPDAKVNMENGGPLKRLKRAVKHGEVDALTEADEAYFLSELEALDASTDLGTCQCPGSAAIVVERGLHLSAADIPSMGAFRRRRADGDVAVGASHRPPVGGDHDWSLSIELDKKVDRDISRLKAAGKTMMDKRAVTESTLQNVIKRVEKEFINEVQTLAALPVIPIDRFLHLEDRTDDTSEEKAGPTPAKWEDTQPAEHHKRVEFVSFQEAVSELKKFERSLKRAHDGKSTACQGSLSTGLSKMFDYLDKYCHFSMWPALLKKETELYKLITLRLKPGNKTLVPTCNVLLGRLKDAEKVIETPHTPLQNKTDRV</sequence>
<dbReference type="AlphaFoldDB" id="A0A0G4GAY0"/>
<evidence type="ECO:0000259" key="6">
    <source>
        <dbReference type="PROSITE" id="PS50865"/>
    </source>
</evidence>
<dbReference type="InParanoid" id="A0A0G4GAY0"/>
<feature type="compositionally biased region" description="Basic and acidic residues" evidence="5">
    <location>
        <begin position="1"/>
        <end position="11"/>
    </location>
</feature>
<organism evidence="7 8">
    <name type="scientific">Vitrella brassicaformis (strain CCMP3155)</name>
    <dbReference type="NCBI Taxonomy" id="1169540"/>
    <lineage>
        <taxon>Eukaryota</taxon>
        <taxon>Sar</taxon>
        <taxon>Alveolata</taxon>
        <taxon>Colpodellida</taxon>
        <taxon>Vitrellaceae</taxon>
        <taxon>Vitrella</taxon>
    </lineage>
</organism>
<keyword evidence="2 4" id="KW-0863">Zinc-finger</keyword>
<evidence type="ECO:0000256" key="4">
    <source>
        <dbReference type="PROSITE-ProRule" id="PRU00134"/>
    </source>
</evidence>
<evidence type="ECO:0000313" key="7">
    <source>
        <dbReference type="EMBL" id="CEM26290.1"/>
    </source>
</evidence>
<evidence type="ECO:0000256" key="3">
    <source>
        <dbReference type="ARBA" id="ARBA00022833"/>
    </source>
</evidence>
<keyword evidence="8" id="KW-1185">Reference proteome</keyword>
<evidence type="ECO:0000256" key="1">
    <source>
        <dbReference type="ARBA" id="ARBA00022723"/>
    </source>
</evidence>
<feature type="region of interest" description="Disordered" evidence="5">
    <location>
        <begin position="1"/>
        <end position="59"/>
    </location>
</feature>
<dbReference type="Pfam" id="PF01753">
    <property type="entry name" value="zf-MYND"/>
    <property type="match status" value="1"/>
</dbReference>
<feature type="compositionally biased region" description="Basic and acidic residues" evidence="5">
    <location>
        <begin position="41"/>
        <end position="57"/>
    </location>
</feature>
<accession>A0A0G4GAY0</accession>
<dbReference type="Gene3D" id="1.10.220.160">
    <property type="match status" value="1"/>
</dbReference>
<dbReference type="PhylomeDB" id="A0A0G4GAY0"/>
<dbReference type="EMBL" id="CDMY01000613">
    <property type="protein sequence ID" value="CEM26290.1"/>
    <property type="molecule type" value="Genomic_DNA"/>
</dbReference>
<dbReference type="VEuPathDB" id="CryptoDB:Vbra_17322"/>
<keyword evidence="3" id="KW-0862">Zinc</keyword>
<gene>
    <name evidence="7" type="ORF">Vbra_17322</name>
</gene>
<feature type="region of interest" description="Disordered" evidence="5">
    <location>
        <begin position="496"/>
        <end position="516"/>
    </location>
</feature>
<protein>
    <recommendedName>
        <fullName evidence="6">MYND-type domain-containing protein</fullName>
    </recommendedName>
</protein>
<feature type="compositionally biased region" description="Low complexity" evidence="5">
    <location>
        <begin position="12"/>
        <end position="28"/>
    </location>
</feature>
<dbReference type="SUPFAM" id="SSF144232">
    <property type="entry name" value="HIT/MYND zinc finger-like"/>
    <property type="match status" value="1"/>
</dbReference>
<dbReference type="Proteomes" id="UP000041254">
    <property type="component" value="Unassembled WGS sequence"/>
</dbReference>
<feature type="domain" description="MYND-type" evidence="6">
    <location>
        <begin position="68"/>
        <end position="109"/>
    </location>
</feature>
<reference evidence="7 8" key="1">
    <citation type="submission" date="2014-11" db="EMBL/GenBank/DDBJ databases">
        <authorList>
            <person name="Zhu J."/>
            <person name="Qi W."/>
            <person name="Song R."/>
        </authorList>
    </citation>
    <scope>NUCLEOTIDE SEQUENCE [LARGE SCALE GENOMIC DNA]</scope>
</reference>
<dbReference type="GO" id="GO:0008270">
    <property type="term" value="F:zinc ion binding"/>
    <property type="evidence" value="ECO:0007669"/>
    <property type="project" value="UniProtKB-KW"/>
</dbReference>
<dbReference type="InterPro" id="IPR002893">
    <property type="entry name" value="Znf_MYND"/>
</dbReference>